<keyword evidence="4 6" id="KW-1133">Transmembrane helix</keyword>
<name>A0A0C9MKX1_9FUNG</name>
<evidence type="ECO:0000256" key="4">
    <source>
        <dbReference type="ARBA" id="ARBA00022989"/>
    </source>
</evidence>
<dbReference type="PANTHER" id="PTHR22779:SF6">
    <property type="entry name" value="SD17342P"/>
    <property type="match status" value="1"/>
</dbReference>
<feature type="transmembrane region" description="Helical" evidence="6">
    <location>
        <begin position="146"/>
        <end position="168"/>
    </location>
</feature>
<keyword evidence="8" id="KW-1185">Reference proteome</keyword>
<reference evidence="7" key="1">
    <citation type="submission" date="2014-09" db="EMBL/GenBank/DDBJ databases">
        <title>Draft genome sequence of an oleaginous Mucoromycotina fungus Mucor ambiguus NBRC6742.</title>
        <authorList>
            <person name="Takeda I."/>
            <person name="Yamane N."/>
            <person name="Morita T."/>
            <person name="Tamano K."/>
            <person name="Machida M."/>
            <person name="Baker S."/>
            <person name="Koike H."/>
        </authorList>
    </citation>
    <scope>NUCLEOTIDE SEQUENCE</scope>
    <source>
        <strain evidence="7">NBRC 6742</strain>
    </source>
</reference>
<dbReference type="Proteomes" id="UP000053815">
    <property type="component" value="Unassembled WGS sequence"/>
</dbReference>
<evidence type="ECO:0000256" key="5">
    <source>
        <dbReference type="ARBA" id="ARBA00023136"/>
    </source>
</evidence>
<evidence type="ECO:0000256" key="2">
    <source>
        <dbReference type="ARBA" id="ARBA00006325"/>
    </source>
</evidence>
<keyword evidence="3 6" id="KW-0812">Transmembrane</keyword>
<accession>A0A0C9MKX1</accession>
<keyword evidence="5 6" id="KW-0472">Membrane</keyword>
<dbReference type="STRING" id="91626.A0A0C9MKX1"/>
<gene>
    <name evidence="7" type="ORF">MAM1_0607c11009</name>
</gene>
<evidence type="ECO:0000313" key="7">
    <source>
        <dbReference type="EMBL" id="GAN11446.1"/>
    </source>
</evidence>
<dbReference type="PANTHER" id="PTHR22779">
    <property type="entry name" value="SD17342P"/>
    <property type="match status" value="1"/>
</dbReference>
<dbReference type="InterPro" id="IPR019334">
    <property type="entry name" value="TMEM170A/B/YPR153W-like"/>
</dbReference>
<feature type="transmembrane region" description="Helical" evidence="6">
    <location>
        <begin position="47"/>
        <end position="66"/>
    </location>
</feature>
<dbReference type="OrthoDB" id="2131401at2759"/>
<dbReference type="AlphaFoldDB" id="A0A0C9MKX1"/>
<dbReference type="Pfam" id="PF10190">
    <property type="entry name" value="Tmemb_170"/>
    <property type="match status" value="1"/>
</dbReference>
<evidence type="ECO:0000256" key="1">
    <source>
        <dbReference type="ARBA" id="ARBA00004141"/>
    </source>
</evidence>
<protein>
    <recommendedName>
        <fullName evidence="9">Integral membrane protein</fullName>
    </recommendedName>
</protein>
<sequence>MSTSFRLPYGYRNAPAWPSLYWPFGPDFDPLNLVADIPHSLYYLQDIWRFTVIWSLLFSLAVYLPAGKKAERVFDAVCTHQPVVTGIWAFIMLARSRTLKWYVLVMIPFIFVLGGSIASFVIGSIMGVALAFVYNSGFFVMSTWIPFLWALIHILVVLVGSYSTITAIL</sequence>
<proteinExistence type="inferred from homology"/>
<feature type="transmembrane region" description="Helical" evidence="6">
    <location>
        <begin position="101"/>
        <end position="134"/>
    </location>
</feature>
<dbReference type="EMBL" id="DF836896">
    <property type="protein sequence ID" value="GAN11446.1"/>
    <property type="molecule type" value="Genomic_DNA"/>
</dbReference>
<dbReference type="GO" id="GO:0016020">
    <property type="term" value="C:membrane"/>
    <property type="evidence" value="ECO:0007669"/>
    <property type="project" value="UniProtKB-SubCell"/>
</dbReference>
<comment type="subcellular location">
    <subcellularLocation>
        <location evidence="1">Membrane</location>
        <topology evidence="1">Multi-pass membrane protein</topology>
    </subcellularLocation>
</comment>
<evidence type="ECO:0008006" key="9">
    <source>
        <dbReference type="Google" id="ProtNLM"/>
    </source>
</evidence>
<organism evidence="7">
    <name type="scientific">Mucor ambiguus</name>
    <dbReference type="NCBI Taxonomy" id="91626"/>
    <lineage>
        <taxon>Eukaryota</taxon>
        <taxon>Fungi</taxon>
        <taxon>Fungi incertae sedis</taxon>
        <taxon>Mucoromycota</taxon>
        <taxon>Mucoromycotina</taxon>
        <taxon>Mucoromycetes</taxon>
        <taxon>Mucorales</taxon>
        <taxon>Mucorineae</taxon>
        <taxon>Mucoraceae</taxon>
        <taxon>Mucor</taxon>
    </lineage>
</organism>
<evidence type="ECO:0000256" key="3">
    <source>
        <dbReference type="ARBA" id="ARBA00022692"/>
    </source>
</evidence>
<comment type="similarity">
    <text evidence="2">Belongs to the TMEM170 family.</text>
</comment>
<evidence type="ECO:0000256" key="6">
    <source>
        <dbReference type="SAM" id="Phobius"/>
    </source>
</evidence>
<evidence type="ECO:0000313" key="8">
    <source>
        <dbReference type="Proteomes" id="UP000053815"/>
    </source>
</evidence>